<dbReference type="Pfam" id="PF13530">
    <property type="entry name" value="SCP2_2"/>
    <property type="match status" value="1"/>
</dbReference>
<dbReference type="SUPFAM" id="SSF55729">
    <property type="entry name" value="Acyl-CoA N-acyltransferases (Nat)"/>
    <property type="match status" value="1"/>
</dbReference>
<reference evidence="7 8" key="1">
    <citation type="submission" date="2022-10" db="EMBL/GenBank/DDBJ databases">
        <title>The complete genomes of actinobacterial strains from the NBC collection.</title>
        <authorList>
            <person name="Joergensen T.S."/>
            <person name="Alvarez Arevalo M."/>
            <person name="Sterndorff E.B."/>
            <person name="Faurdal D."/>
            <person name="Vuksanovic O."/>
            <person name="Mourched A.-S."/>
            <person name="Charusanti P."/>
            <person name="Shaw S."/>
            <person name="Blin K."/>
            <person name="Weber T."/>
        </authorList>
    </citation>
    <scope>NUCLEOTIDE SEQUENCE [LARGE SCALE GENOMIC DNA]</scope>
    <source>
        <strain evidence="7 8">NBC 01774</strain>
    </source>
</reference>
<feature type="compositionally biased region" description="Polar residues" evidence="5">
    <location>
        <begin position="369"/>
        <end position="378"/>
    </location>
</feature>
<evidence type="ECO:0000256" key="4">
    <source>
        <dbReference type="HAMAP-Rule" id="MF_01812"/>
    </source>
</evidence>
<dbReference type="InterPro" id="IPR000182">
    <property type="entry name" value="GNAT_dom"/>
</dbReference>
<protein>
    <submittedName>
        <fullName evidence="7">GNAT family N-acetyltransferase</fullName>
        <ecNumber evidence="7">2.3.1.-</ecNumber>
    </submittedName>
</protein>
<dbReference type="PROSITE" id="PS51186">
    <property type="entry name" value="GNAT"/>
    <property type="match status" value="1"/>
</dbReference>
<evidence type="ECO:0000256" key="3">
    <source>
        <dbReference type="ARBA" id="ARBA00023315"/>
    </source>
</evidence>
<accession>A0ABZ1FCJ1</accession>
<feature type="binding site" evidence="4">
    <location>
        <begin position="88"/>
        <end position="90"/>
    </location>
    <ligand>
        <name>acetyl-CoA</name>
        <dbReference type="ChEBI" id="CHEBI:57288"/>
    </ligand>
</feature>
<dbReference type="InterPro" id="IPR025559">
    <property type="entry name" value="Eis_dom"/>
</dbReference>
<dbReference type="CDD" id="cd04301">
    <property type="entry name" value="NAT_SF"/>
    <property type="match status" value="1"/>
</dbReference>
<evidence type="ECO:0000256" key="5">
    <source>
        <dbReference type="SAM" id="MobiDB-lite"/>
    </source>
</evidence>
<dbReference type="HAMAP" id="MF_01812">
    <property type="entry name" value="Eis"/>
    <property type="match status" value="1"/>
</dbReference>
<feature type="domain" description="N-acetyltransferase" evidence="6">
    <location>
        <begin position="11"/>
        <end position="152"/>
    </location>
</feature>
<comment type="similarity">
    <text evidence="1 4">Belongs to the acetyltransferase Eis family.</text>
</comment>
<dbReference type="EC" id="2.3.1.-" evidence="7"/>
<dbReference type="Pfam" id="PF13527">
    <property type="entry name" value="Acetyltransf_9"/>
    <property type="match status" value="1"/>
</dbReference>
<comment type="subunit">
    <text evidence="4">Homohexamer; trimer of dimers.</text>
</comment>
<dbReference type="InterPro" id="IPR022902">
    <property type="entry name" value="NAcTrfase_Eis"/>
</dbReference>
<evidence type="ECO:0000259" key="6">
    <source>
        <dbReference type="PROSITE" id="PS51186"/>
    </source>
</evidence>
<keyword evidence="2 4" id="KW-0808">Transferase</keyword>
<keyword evidence="3 4" id="KW-0012">Acyltransferase</keyword>
<evidence type="ECO:0000313" key="8">
    <source>
        <dbReference type="Proteomes" id="UP001344251"/>
    </source>
</evidence>
<dbReference type="Gene3D" id="3.40.630.30">
    <property type="match status" value="2"/>
</dbReference>
<dbReference type="EMBL" id="CP109106">
    <property type="protein sequence ID" value="WSB68084.1"/>
    <property type="molecule type" value="Genomic_DNA"/>
</dbReference>
<dbReference type="SUPFAM" id="SSF55718">
    <property type="entry name" value="SCP-like"/>
    <property type="match status" value="1"/>
</dbReference>
<comment type="caution">
    <text evidence="4">Lacks conserved residue(s) required for the propagation of feature annotation.</text>
</comment>
<name>A0ABZ1FCJ1_9ACTN</name>
<organism evidence="7 8">
    <name type="scientific">Streptomyces decoyicus</name>
    <dbReference type="NCBI Taxonomy" id="249567"/>
    <lineage>
        <taxon>Bacteria</taxon>
        <taxon>Bacillati</taxon>
        <taxon>Actinomycetota</taxon>
        <taxon>Actinomycetes</taxon>
        <taxon>Kitasatosporales</taxon>
        <taxon>Streptomycetaceae</taxon>
        <taxon>Streptomyces</taxon>
    </lineage>
</organism>
<keyword evidence="8" id="KW-1185">Reference proteome</keyword>
<dbReference type="Proteomes" id="UP001344251">
    <property type="component" value="Chromosome"/>
</dbReference>
<proteinExistence type="inferred from homology"/>
<dbReference type="RefSeq" id="WP_326617507.1">
    <property type="nucleotide sequence ID" value="NZ_CP109106.1"/>
</dbReference>
<dbReference type="PANTHER" id="PTHR37817">
    <property type="entry name" value="N-ACETYLTRANSFERASE EIS"/>
    <property type="match status" value="1"/>
</dbReference>
<dbReference type="GO" id="GO:0016746">
    <property type="term" value="F:acyltransferase activity"/>
    <property type="evidence" value="ECO:0007669"/>
    <property type="project" value="UniProtKB-KW"/>
</dbReference>
<dbReference type="Pfam" id="PF17668">
    <property type="entry name" value="Acetyltransf_17"/>
    <property type="match status" value="1"/>
</dbReference>
<feature type="region of interest" description="Disordered" evidence="5">
    <location>
        <begin position="348"/>
        <end position="383"/>
    </location>
</feature>
<gene>
    <name evidence="7" type="ORF">OG863_08990</name>
</gene>
<dbReference type="Gene3D" id="3.30.1050.10">
    <property type="entry name" value="SCP2 sterol-binding domain"/>
    <property type="match status" value="1"/>
</dbReference>
<dbReference type="InterPro" id="IPR036527">
    <property type="entry name" value="SCP2_sterol-bd_dom_sf"/>
</dbReference>
<evidence type="ECO:0000256" key="2">
    <source>
        <dbReference type="ARBA" id="ARBA00022679"/>
    </source>
</evidence>
<dbReference type="InterPro" id="IPR051554">
    <property type="entry name" value="Acetyltransferase_Eis"/>
</dbReference>
<dbReference type="PANTHER" id="PTHR37817:SF1">
    <property type="entry name" value="N-ACETYLTRANSFERASE EIS"/>
    <property type="match status" value="1"/>
</dbReference>
<dbReference type="NCBIfam" id="NF002367">
    <property type="entry name" value="PRK01346.1-4"/>
    <property type="match status" value="1"/>
</dbReference>
<dbReference type="InterPro" id="IPR041380">
    <property type="entry name" value="Acetyltransf_17"/>
</dbReference>
<feature type="active site" description="Proton donor" evidence="4">
    <location>
        <position position="129"/>
    </location>
</feature>
<feature type="binding site" evidence="4">
    <location>
        <begin position="96"/>
        <end position="101"/>
    </location>
    <ligand>
        <name>acetyl-CoA</name>
        <dbReference type="ChEBI" id="CHEBI:57288"/>
    </ligand>
</feature>
<sequence length="439" mass="47170">MTTDDAAHATTDIRELAEADLDRALELSYTVFHLKPGDRTRSFHRDLLRDGLRIGAYDGGQLAGLTGAHRRTMTVPGSQLPCAAVDFVSVLPTHRRRGILNSMMDELWRRCAADGRPLACLWPSESAIYGRYGFGAATGTYGIEIDASRPLALRSAPDSRPLRLIDPAEAPAMLAPRFDATLPQRAGRFTRDGNWWRTGALDLDGVRMDAGQDGFGPARVVVLGAPGEQPGGYAFYRTRGPGEGPGVVRVDELEAESAPAAAALWSYLASIDLTSTVRAGSRPADDPLLYLAADRDQVRVTGQEPNLWLRLVDVRTALTARSWAAPVDLVLDLRDTALPANAGRFRLTTGPADATGPADRTGPADSTRPAGSSGTTWEPTHDAPDISLDVRELASCYLGGTPLRHFVHAGLATEHTPGAVRRLDAALETAWLPFTGENH</sequence>
<dbReference type="InterPro" id="IPR016181">
    <property type="entry name" value="Acyl_CoA_acyltransferase"/>
</dbReference>
<evidence type="ECO:0000256" key="1">
    <source>
        <dbReference type="ARBA" id="ARBA00009213"/>
    </source>
</evidence>
<feature type="binding site" evidence="4">
    <location>
        <begin position="124"/>
        <end position="125"/>
    </location>
    <ligand>
        <name>acetyl-CoA</name>
        <dbReference type="ChEBI" id="CHEBI:57288"/>
    </ligand>
</feature>
<evidence type="ECO:0000313" key="7">
    <source>
        <dbReference type="EMBL" id="WSB68084.1"/>
    </source>
</evidence>